<organism evidence="5 6">
    <name type="scientific">Rhododendron griersonianum</name>
    <dbReference type="NCBI Taxonomy" id="479676"/>
    <lineage>
        <taxon>Eukaryota</taxon>
        <taxon>Viridiplantae</taxon>
        <taxon>Streptophyta</taxon>
        <taxon>Embryophyta</taxon>
        <taxon>Tracheophyta</taxon>
        <taxon>Spermatophyta</taxon>
        <taxon>Magnoliopsida</taxon>
        <taxon>eudicotyledons</taxon>
        <taxon>Gunneridae</taxon>
        <taxon>Pentapetalae</taxon>
        <taxon>asterids</taxon>
        <taxon>Ericales</taxon>
        <taxon>Ericaceae</taxon>
        <taxon>Ericoideae</taxon>
        <taxon>Rhodoreae</taxon>
        <taxon>Rhododendron</taxon>
    </lineage>
</organism>
<dbReference type="PROSITE" id="PS51450">
    <property type="entry name" value="LRR"/>
    <property type="match status" value="1"/>
</dbReference>
<name>A0AAV6LI70_9ERIC</name>
<evidence type="ECO:0000259" key="4">
    <source>
        <dbReference type="PROSITE" id="PS50104"/>
    </source>
</evidence>
<dbReference type="InterPro" id="IPR055414">
    <property type="entry name" value="LRR_R13L4/SHOC2-like"/>
</dbReference>
<dbReference type="EMBL" id="JACTNZ010000001">
    <property type="protein sequence ID" value="KAG5564803.1"/>
    <property type="molecule type" value="Genomic_DNA"/>
</dbReference>
<dbReference type="PRINTS" id="PR00364">
    <property type="entry name" value="DISEASERSIST"/>
</dbReference>
<dbReference type="PANTHER" id="PTHR11017:SF271">
    <property type="entry name" value="DISEASE RESISTANCE PROTEIN (TIR-NBS-LRR CLASS) FAMILY"/>
    <property type="match status" value="1"/>
</dbReference>
<dbReference type="SMART" id="SM00255">
    <property type="entry name" value="TIR"/>
    <property type="match status" value="1"/>
</dbReference>
<accession>A0AAV6LI70</accession>
<dbReference type="Pfam" id="PF23282">
    <property type="entry name" value="WHD_ROQ1"/>
    <property type="match status" value="1"/>
</dbReference>
<dbReference type="GO" id="GO:0051707">
    <property type="term" value="P:response to other organism"/>
    <property type="evidence" value="ECO:0007669"/>
    <property type="project" value="UniProtKB-ARBA"/>
</dbReference>
<feature type="domain" description="TIR" evidence="4">
    <location>
        <begin position="1"/>
        <end position="130"/>
    </location>
</feature>
<gene>
    <name evidence="5" type="ORF">RHGRI_000868</name>
</gene>
<dbReference type="InterPro" id="IPR044974">
    <property type="entry name" value="Disease_R_plants"/>
</dbReference>
<dbReference type="Gene3D" id="1.10.8.430">
    <property type="entry name" value="Helical domain of apoptotic protease-activating factors"/>
    <property type="match status" value="1"/>
</dbReference>
<dbReference type="Gene3D" id="3.40.50.10140">
    <property type="entry name" value="Toll/interleukin-1 receptor homology (TIR) domain"/>
    <property type="match status" value="1"/>
</dbReference>
<dbReference type="InterPro" id="IPR002182">
    <property type="entry name" value="NB-ARC"/>
</dbReference>
<dbReference type="AlphaFoldDB" id="A0AAV6LI70"/>
<dbReference type="GO" id="GO:0006952">
    <property type="term" value="P:defense response"/>
    <property type="evidence" value="ECO:0007669"/>
    <property type="project" value="UniProtKB-KW"/>
</dbReference>
<dbReference type="SMART" id="SM00369">
    <property type="entry name" value="LRR_TYP"/>
    <property type="match status" value="4"/>
</dbReference>
<comment type="caution">
    <text evidence="5">The sequence shown here is derived from an EMBL/GenBank/DDBJ whole genome shotgun (WGS) entry which is preliminary data.</text>
</comment>
<keyword evidence="3" id="KW-0611">Plant defense</keyword>
<reference evidence="5" key="1">
    <citation type="submission" date="2020-08" db="EMBL/GenBank/DDBJ databases">
        <title>Plant Genome Project.</title>
        <authorList>
            <person name="Zhang R.-G."/>
        </authorList>
    </citation>
    <scope>NUCLEOTIDE SEQUENCE</scope>
    <source>
        <strain evidence="5">WSP0</strain>
        <tissue evidence="5">Leaf</tissue>
    </source>
</reference>
<dbReference type="Pfam" id="PF23598">
    <property type="entry name" value="LRR_14"/>
    <property type="match status" value="1"/>
</dbReference>
<keyword evidence="6" id="KW-1185">Reference proteome</keyword>
<dbReference type="SUPFAM" id="SSF52200">
    <property type="entry name" value="Toll/Interleukin receptor TIR domain"/>
    <property type="match status" value="1"/>
</dbReference>
<evidence type="ECO:0000256" key="1">
    <source>
        <dbReference type="ARBA" id="ARBA00022614"/>
    </source>
</evidence>
<dbReference type="InterPro" id="IPR001611">
    <property type="entry name" value="Leu-rich_rpt"/>
</dbReference>
<dbReference type="InterPro" id="IPR035897">
    <property type="entry name" value="Toll_tir_struct_dom_sf"/>
</dbReference>
<evidence type="ECO:0000313" key="5">
    <source>
        <dbReference type="EMBL" id="KAG5564803.1"/>
    </source>
</evidence>
<evidence type="ECO:0000256" key="3">
    <source>
        <dbReference type="ARBA" id="ARBA00022821"/>
    </source>
</evidence>
<dbReference type="SUPFAM" id="SSF52058">
    <property type="entry name" value="L domain-like"/>
    <property type="match status" value="1"/>
</dbReference>
<evidence type="ECO:0000313" key="6">
    <source>
        <dbReference type="Proteomes" id="UP000823749"/>
    </source>
</evidence>
<dbReference type="PANTHER" id="PTHR11017">
    <property type="entry name" value="LEUCINE-RICH REPEAT-CONTAINING PROTEIN"/>
    <property type="match status" value="1"/>
</dbReference>
<dbReference type="GO" id="GO:0043531">
    <property type="term" value="F:ADP binding"/>
    <property type="evidence" value="ECO:0007669"/>
    <property type="project" value="InterPro"/>
</dbReference>
<dbReference type="InterPro" id="IPR027417">
    <property type="entry name" value="P-loop_NTPase"/>
</dbReference>
<dbReference type="Gene3D" id="3.40.50.300">
    <property type="entry name" value="P-loop containing nucleotide triphosphate hydrolases"/>
    <property type="match status" value="1"/>
</dbReference>
<dbReference type="Pfam" id="PF00931">
    <property type="entry name" value="NB-ARC"/>
    <property type="match status" value="1"/>
</dbReference>
<dbReference type="Gene3D" id="3.80.10.10">
    <property type="entry name" value="Ribonuclease Inhibitor"/>
    <property type="match status" value="2"/>
</dbReference>
<protein>
    <recommendedName>
        <fullName evidence="4">TIR domain-containing protein</fullName>
    </recommendedName>
</protein>
<keyword evidence="2" id="KW-0677">Repeat</keyword>
<dbReference type="Proteomes" id="UP000823749">
    <property type="component" value="Chromosome 1"/>
</dbReference>
<dbReference type="InterPro" id="IPR058192">
    <property type="entry name" value="WHD_ROQ1-like"/>
</dbReference>
<proteinExistence type="predicted"/>
<sequence>MPRGQKNVLPLPYPYYRNGYTTSSDDKELERGEYISDGLVKAIEGSRMSLIVLSKDYAGSRWCLDELVRIMNCRETLKQIVLPIFYDVVPSDVREQTAVLQRAFAEHEKHFREGSDGKVEKWRAALTEAANLSDHQVGLEFRVAKLNVLLNMESNCVHIVAIWGMGGIGKTTIAKRLYNLIQHKFERSGFLANVRETLQRPNGLDELQKKLLLAILKRTHEVSNFHEGIEVIKKTAFGRKKVLLVLDDVDNVQQLEALAIDRDSFAPGSRIIITTTDKSLLKNLELGENEIYGPEKLDKDESLELFSWHAFKEVHPPKDHLDLSHQIGHYTGGLPLALEVLGSYFRGKSIPQWESAIAKLRKISDDDVQGKLNISLKISFESLREQLKKLFLDMACFFVGFGRDFIVKILEGYNIFVEDGIRKLADRCLLTYDCHDHIVMHDMIRDMGREIVRQESLEDPGKRSRLWYLDDVLEVLRDGTGTEAVKGLLLNATDVRVNAKPFENMDKLWYVEHVFEVRGDGMGTKVVEGRLLNFNDPKDVQVNAKAFEKMNNMWLLHLDYVHLTAGYEHISRRLLWLSWKGFPLDCIPWNFSMEKLVALDLRYSSLKKVWNGNMILDKLKFLYLSHCHCLTRTPDFSGLYSLEELLLNDCKSLVEVDKSIICLNKLVVLDMKNCTKLRKLPSGIWMLKSLKRLDLSGCSNLGNLAVFKGLLYKLWCLFFSSWTLPTKGVSSIGFPLTPVQASGCLTELNLKNCHLSYLPPEIGNLISLQTLDLTQNKLSILPDSICNLICLKCLRLDNNNLSHLPSGIGRLTSLEYLYLALPDTIDGLVSLWLLNIEENNIYTIPDSINDHPCLYQKRLNNCAKLRSLPKLPRCTMDAGLSKLQHAVNIVVPAGDEEVCIWFPYHDVRGRNVSFVVPPSPFVKQKLLGWILRVLFRAPREAPYKFHSFHIREVICNKIKREVLVLPFLINPSDVDHVGLLYIPQGYEGLQLQGGDEVEIPIYAYPETLVKNWAIDLIYEANEIHKATDTLYQVVSI</sequence>
<evidence type="ECO:0000256" key="2">
    <source>
        <dbReference type="ARBA" id="ARBA00022737"/>
    </source>
</evidence>
<dbReference type="PROSITE" id="PS50104">
    <property type="entry name" value="TIR"/>
    <property type="match status" value="1"/>
</dbReference>
<dbReference type="InterPro" id="IPR000157">
    <property type="entry name" value="TIR_dom"/>
</dbReference>
<dbReference type="GO" id="GO:0007165">
    <property type="term" value="P:signal transduction"/>
    <property type="evidence" value="ECO:0007669"/>
    <property type="project" value="InterPro"/>
</dbReference>
<dbReference type="InterPro" id="IPR032675">
    <property type="entry name" value="LRR_dom_sf"/>
</dbReference>
<keyword evidence="1" id="KW-0433">Leucine-rich repeat</keyword>
<dbReference type="InterPro" id="IPR042197">
    <property type="entry name" value="Apaf_helical"/>
</dbReference>
<dbReference type="Pfam" id="PF01582">
    <property type="entry name" value="TIR"/>
    <property type="match status" value="1"/>
</dbReference>
<dbReference type="InterPro" id="IPR003591">
    <property type="entry name" value="Leu-rich_rpt_typical-subtyp"/>
</dbReference>
<dbReference type="SUPFAM" id="SSF52540">
    <property type="entry name" value="P-loop containing nucleoside triphosphate hydrolases"/>
    <property type="match status" value="1"/>
</dbReference>